<dbReference type="OrthoDB" id="7493911at2759"/>
<gene>
    <name evidence="1" type="primary">jg24391</name>
    <name evidence="1" type="ORF">PAEG_LOCUS5785</name>
</gene>
<evidence type="ECO:0000313" key="2">
    <source>
        <dbReference type="Proteomes" id="UP000838756"/>
    </source>
</evidence>
<reference evidence="1" key="1">
    <citation type="submission" date="2022-03" db="EMBL/GenBank/DDBJ databases">
        <authorList>
            <person name="Lindestad O."/>
        </authorList>
    </citation>
    <scope>NUCLEOTIDE SEQUENCE</scope>
</reference>
<organism evidence="1 2">
    <name type="scientific">Pararge aegeria aegeria</name>
    <dbReference type="NCBI Taxonomy" id="348720"/>
    <lineage>
        <taxon>Eukaryota</taxon>
        <taxon>Metazoa</taxon>
        <taxon>Ecdysozoa</taxon>
        <taxon>Arthropoda</taxon>
        <taxon>Hexapoda</taxon>
        <taxon>Insecta</taxon>
        <taxon>Pterygota</taxon>
        <taxon>Neoptera</taxon>
        <taxon>Endopterygota</taxon>
        <taxon>Lepidoptera</taxon>
        <taxon>Glossata</taxon>
        <taxon>Ditrysia</taxon>
        <taxon>Papilionoidea</taxon>
        <taxon>Nymphalidae</taxon>
        <taxon>Satyrinae</taxon>
        <taxon>Satyrini</taxon>
        <taxon>Parargina</taxon>
        <taxon>Pararge</taxon>
    </lineage>
</organism>
<protein>
    <submittedName>
        <fullName evidence="1">Jg24391 protein</fullName>
    </submittedName>
</protein>
<keyword evidence="2" id="KW-1185">Reference proteome</keyword>
<dbReference type="EMBL" id="CAKXAJ010018770">
    <property type="protein sequence ID" value="CAH2217909.1"/>
    <property type="molecule type" value="Genomic_DNA"/>
</dbReference>
<comment type="caution">
    <text evidence="1">The sequence shown here is derived from an EMBL/GenBank/DDBJ whole genome shotgun (WGS) entry which is preliminary data.</text>
</comment>
<accession>A0A8S4QTQ3</accession>
<sequence length="1052" mass="116874">MRSLFYKKQELHQIKSINIAPNKVTPSDLSISQSLHISPNNYDSISNAYDFKSNPGDILSAASPSAVKASNAFFPDDYTTFQNPSPSAPQSVITNLSPIEKLENTPLKLLDPTKETYTHSMKDLKPPEFSQNYVMSPYFANSMIKYLVPDKNLENIPNELSAAKKASYTLPIKALKPPVFSPDDVMTPYFANFNKIPFPLTNFKGIRSETQANNKNIIEIIAPPIIEPAESLKQGNADSMPLSLSEISITPPYKKKIPSSVPLQAIISTNLNPDSVSSNKITPWLYNPNTLSPQNPVTWFTPCKSQRPKPILGIKNNNAVSPYEIPQFDKELVSHKTLPSSYAESYGLPSQVAYTKPTPLQPIANHAQLPLTMVSHTTPMSIDMHLQTPLTSIMNNFSNQIKFTESNIAFPTLRSKNSFLVKPLPPIYANHSQSKVTYIPAISNNMINPTNVLNPNSSETSKPGEGYDVLSNPLNFLKYISNAQPISQETKFGSSEVNKTPVFQVTPSDLSVSQSLHISPNNFDSISNPHDVKFNPGDILSAAISPLGFHSHVSTWLNSPQNKYTVWPSLLPYSKILSNTPNAVLGPELGKMSLDSGPGHIYSNTVIPSPGSASWSPLSKPMLQTQYLLPYPYSVQSQVHRAKTDTKNLDLNSIHQIEPSLSTDNINETDINFSVLPNTYQAVSSIPLIQSTSFSHPKSNYATKWANMEDNTKLTTSSLSSNTNVNNSNSVPSQFTASSLQSSATNQLPSTLTYISGGHKDIPVSSAGYTPFSSLARKYLRPFVKEGEEEPTSIFDSLVTQSYNPTFGTKDPTQSNTNPNSQRSTYFTNHYGIFPITKEDNSKSYQKPSLNNLIYEYENKYQNNQIVTPKIVDNIPQVTNANEPFLQVGNYESIPEPNNAINKMNEILRNHIKKSDLLANILNKKVTTIPLTNIGIAKSEPTETNQVYNVKTDNPDIILQAWPTTVRVLKAKIVLDNDEIHALNFRPVVKVKNAQYSNEVVKNIVVDYVSKTYGKPLIAPAFQDYRKLYTFVDDIDKSFIKNDRIYIVWSNV</sequence>
<proteinExistence type="predicted"/>
<dbReference type="Proteomes" id="UP000838756">
    <property type="component" value="Unassembled WGS sequence"/>
</dbReference>
<evidence type="ECO:0000313" key="1">
    <source>
        <dbReference type="EMBL" id="CAH2217909.1"/>
    </source>
</evidence>
<name>A0A8S4QTQ3_9NEOP</name>
<dbReference type="AlphaFoldDB" id="A0A8S4QTQ3"/>